<gene>
    <name evidence="1" type="ORF">METZ01_LOCUS98103</name>
</gene>
<proteinExistence type="predicted"/>
<evidence type="ECO:0000313" key="1">
    <source>
        <dbReference type="EMBL" id="SVA45249.1"/>
    </source>
</evidence>
<reference evidence="1" key="1">
    <citation type="submission" date="2018-05" db="EMBL/GenBank/DDBJ databases">
        <authorList>
            <person name="Lanie J.A."/>
            <person name="Ng W.-L."/>
            <person name="Kazmierczak K.M."/>
            <person name="Andrzejewski T.M."/>
            <person name="Davidsen T.M."/>
            <person name="Wayne K.J."/>
            <person name="Tettelin H."/>
            <person name="Glass J.I."/>
            <person name="Rusch D."/>
            <person name="Podicherti R."/>
            <person name="Tsui H.-C.T."/>
            <person name="Winkler M.E."/>
        </authorList>
    </citation>
    <scope>NUCLEOTIDE SEQUENCE</scope>
</reference>
<name>A0A381VY80_9ZZZZ</name>
<protein>
    <submittedName>
        <fullName evidence="1">Uncharacterized protein</fullName>
    </submittedName>
</protein>
<accession>A0A381VY80</accession>
<dbReference type="AlphaFoldDB" id="A0A381VY80"/>
<dbReference type="EMBL" id="UINC01010145">
    <property type="protein sequence ID" value="SVA45249.1"/>
    <property type="molecule type" value="Genomic_DNA"/>
</dbReference>
<organism evidence="1">
    <name type="scientific">marine metagenome</name>
    <dbReference type="NCBI Taxonomy" id="408172"/>
    <lineage>
        <taxon>unclassified sequences</taxon>
        <taxon>metagenomes</taxon>
        <taxon>ecological metagenomes</taxon>
    </lineage>
</organism>
<sequence>MAKTNISSMAQSIYALKKDVYKNKPVEFLGGLTLNVSLRRSNKAK</sequence>